<dbReference type="Pfam" id="PF02985">
    <property type="entry name" value="HEAT"/>
    <property type="match status" value="1"/>
</dbReference>
<dbReference type="Proteomes" id="UP001374535">
    <property type="component" value="Chromosome 11"/>
</dbReference>
<evidence type="ECO:0000313" key="4">
    <source>
        <dbReference type="EMBL" id="WVY90056.1"/>
    </source>
</evidence>
<evidence type="ECO:0000313" key="5">
    <source>
        <dbReference type="Proteomes" id="UP001374535"/>
    </source>
</evidence>
<keyword evidence="1" id="KW-0677">Repeat</keyword>
<dbReference type="SUPFAM" id="SSF48371">
    <property type="entry name" value="ARM repeat"/>
    <property type="match status" value="1"/>
</dbReference>
<dbReference type="GO" id="GO:0019888">
    <property type="term" value="F:protein phosphatase regulator activity"/>
    <property type="evidence" value="ECO:0007669"/>
    <property type="project" value="TreeGrafter"/>
</dbReference>
<dbReference type="GO" id="GO:0005524">
    <property type="term" value="F:ATP binding"/>
    <property type="evidence" value="ECO:0007669"/>
    <property type="project" value="InterPro"/>
</dbReference>
<evidence type="ECO:0000259" key="3">
    <source>
        <dbReference type="Pfam" id="PF00176"/>
    </source>
</evidence>
<dbReference type="PROSITE" id="PS50077">
    <property type="entry name" value="HEAT_REPEAT"/>
    <property type="match status" value="3"/>
</dbReference>
<dbReference type="GO" id="GO:0005829">
    <property type="term" value="C:cytosol"/>
    <property type="evidence" value="ECO:0007669"/>
    <property type="project" value="TreeGrafter"/>
</dbReference>
<dbReference type="SUPFAM" id="SSF52540">
    <property type="entry name" value="P-loop containing nucleoside triphosphate hydrolases"/>
    <property type="match status" value="1"/>
</dbReference>
<dbReference type="EMBL" id="CP144690">
    <property type="protein sequence ID" value="WVY90056.1"/>
    <property type="molecule type" value="Genomic_DNA"/>
</dbReference>
<feature type="repeat" description="HEAT" evidence="2">
    <location>
        <begin position="10"/>
        <end position="48"/>
    </location>
</feature>
<dbReference type="GO" id="GO:0005634">
    <property type="term" value="C:nucleus"/>
    <property type="evidence" value="ECO:0007669"/>
    <property type="project" value="TreeGrafter"/>
</dbReference>
<accession>A0AAQ3RDC7</accession>
<evidence type="ECO:0000256" key="2">
    <source>
        <dbReference type="PROSITE-ProRule" id="PRU00103"/>
    </source>
</evidence>
<dbReference type="InterPro" id="IPR021133">
    <property type="entry name" value="HEAT_type_2"/>
</dbReference>
<organism evidence="4 5">
    <name type="scientific">Vigna mungo</name>
    <name type="common">Black gram</name>
    <name type="synonym">Phaseolus mungo</name>
    <dbReference type="NCBI Taxonomy" id="3915"/>
    <lineage>
        <taxon>Eukaryota</taxon>
        <taxon>Viridiplantae</taxon>
        <taxon>Streptophyta</taxon>
        <taxon>Embryophyta</taxon>
        <taxon>Tracheophyta</taxon>
        <taxon>Spermatophyta</taxon>
        <taxon>Magnoliopsida</taxon>
        <taxon>eudicotyledons</taxon>
        <taxon>Gunneridae</taxon>
        <taxon>Pentapetalae</taxon>
        <taxon>rosids</taxon>
        <taxon>fabids</taxon>
        <taxon>Fabales</taxon>
        <taxon>Fabaceae</taxon>
        <taxon>Papilionoideae</taxon>
        <taxon>50 kb inversion clade</taxon>
        <taxon>NPAAA clade</taxon>
        <taxon>indigoferoid/millettioid clade</taxon>
        <taxon>Phaseoleae</taxon>
        <taxon>Vigna</taxon>
    </lineage>
</organism>
<feature type="repeat" description="HEAT" evidence="2">
    <location>
        <begin position="203"/>
        <end position="241"/>
    </location>
</feature>
<feature type="repeat" description="HEAT" evidence="2">
    <location>
        <begin position="242"/>
        <end position="280"/>
    </location>
</feature>
<dbReference type="Gene3D" id="3.40.50.10810">
    <property type="entry name" value="Tandem AAA-ATPase domain"/>
    <property type="match status" value="1"/>
</dbReference>
<proteinExistence type="predicted"/>
<sequence>MAMVDQPLYPFAVLIDELKNEDIQLRLNSIRQLSTIARALGEERTRKELIPFLSKNNDDDDEVLLAMAEELGVFIPYVGGVEHSNVLLPPLETPCTVEETCVKDKSVESLCRIGAQMKEQDLVEHFIPLVKRLAAGEWFTARVSSCGLFHIAYPSAPEVVKTELRTIYGQLCQDDMPMVRRSGATNLGKFAATVEAPHLKSDIMFVFEDVTKDDQDSVRLLAVEGCAALGKLLEPQDCVAHILPVIVNFSQDKSWRVRYMVANQLYELCEAVGPDPTRSELVPAYWLKCGKLRDYQLEGLNFLVNSWRNDTNVILADEIGLGKTVLLVSMLGFHQNAQQIHGPFLVVVPLTTLSNWAKEFTKWLLEMNIIIYVGTQLVDRRVILVHMQMKL</sequence>
<keyword evidence="5" id="KW-1185">Reference proteome</keyword>
<dbReference type="InterPro" id="IPR027417">
    <property type="entry name" value="P-loop_NTPase"/>
</dbReference>
<name>A0AAQ3RDC7_VIGMU</name>
<evidence type="ECO:0000256" key="1">
    <source>
        <dbReference type="ARBA" id="ARBA00022737"/>
    </source>
</evidence>
<dbReference type="InterPro" id="IPR051023">
    <property type="entry name" value="PP2A_Regulatory_Subunit_A"/>
</dbReference>
<dbReference type="AlphaFoldDB" id="A0AAQ3RDC7"/>
<dbReference type="InterPro" id="IPR000330">
    <property type="entry name" value="SNF2_N"/>
</dbReference>
<dbReference type="InterPro" id="IPR016024">
    <property type="entry name" value="ARM-type_fold"/>
</dbReference>
<gene>
    <name evidence="4" type="ORF">V8G54_035570</name>
</gene>
<feature type="domain" description="SNF2 N-terminal" evidence="3">
    <location>
        <begin position="295"/>
        <end position="377"/>
    </location>
</feature>
<dbReference type="InterPro" id="IPR011989">
    <property type="entry name" value="ARM-like"/>
</dbReference>
<dbReference type="GO" id="GO:0000159">
    <property type="term" value="C:protein phosphatase type 2A complex"/>
    <property type="evidence" value="ECO:0007669"/>
    <property type="project" value="TreeGrafter"/>
</dbReference>
<dbReference type="InterPro" id="IPR038718">
    <property type="entry name" value="SNF2-like_sf"/>
</dbReference>
<reference evidence="4 5" key="1">
    <citation type="journal article" date="2023" name="Life. Sci Alliance">
        <title>Evolutionary insights into 3D genome organization and epigenetic landscape of Vigna mungo.</title>
        <authorList>
            <person name="Junaid A."/>
            <person name="Singh B."/>
            <person name="Bhatia S."/>
        </authorList>
    </citation>
    <scope>NUCLEOTIDE SEQUENCE [LARGE SCALE GENOMIC DNA]</scope>
    <source>
        <strain evidence="4">Urdbean</strain>
    </source>
</reference>
<dbReference type="Pfam" id="PF00176">
    <property type="entry name" value="SNF2-rel_dom"/>
    <property type="match status" value="1"/>
</dbReference>
<dbReference type="PANTHER" id="PTHR10648">
    <property type="entry name" value="SERINE/THREONINE-PROTEIN PHOSPHATASE PP2A 65 KDA REGULATORY SUBUNIT"/>
    <property type="match status" value="1"/>
</dbReference>
<dbReference type="PANTHER" id="PTHR10648:SF4">
    <property type="entry name" value="PROTEIN PHOSPHATASE 2 (FORMERLY 2A), REGULATORY SUBUNIT A, BETA ISOFORM-RELATED"/>
    <property type="match status" value="1"/>
</dbReference>
<dbReference type="Gene3D" id="1.25.10.10">
    <property type="entry name" value="Leucine-rich Repeat Variant"/>
    <property type="match status" value="1"/>
</dbReference>
<protein>
    <recommendedName>
        <fullName evidence="3">SNF2 N-terminal domain-containing protein</fullName>
    </recommendedName>
</protein>
<dbReference type="InterPro" id="IPR000357">
    <property type="entry name" value="HEAT"/>
</dbReference>